<dbReference type="PANTHER" id="PTHR23150">
    <property type="entry name" value="SULFATASE MODIFYING FACTOR 1, 2"/>
    <property type="match status" value="1"/>
</dbReference>
<dbReference type="PANTHER" id="PTHR23150:SF19">
    <property type="entry name" value="FORMYLGLYCINE-GENERATING ENZYME"/>
    <property type="match status" value="1"/>
</dbReference>
<evidence type="ECO:0000313" key="2">
    <source>
        <dbReference type="EMBL" id="VAV83277.1"/>
    </source>
</evidence>
<dbReference type="Pfam" id="PF03781">
    <property type="entry name" value="FGE-sulfatase"/>
    <property type="match status" value="1"/>
</dbReference>
<dbReference type="GO" id="GO:0120147">
    <property type="term" value="F:formylglycine-generating oxidase activity"/>
    <property type="evidence" value="ECO:0007669"/>
    <property type="project" value="TreeGrafter"/>
</dbReference>
<dbReference type="SUPFAM" id="SSF56436">
    <property type="entry name" value="C-type lectin-like"/>
    <property type="match status" value="1"/>
</dbReference>
<dbReference type="InterPro" id="IPR005532">
    <property type="entry name" value="SUMF_dom"/>
</dbReference>
<reference evidence="2" key="1">
    <citation type="submission" date="2018-06" db="EMBL/GenBank/DDBJ databases">
        <authorList>
            <person name="Zhirakovskaya E."/>
        </authorList>
    </citation>
    <scope>NUCLEOTIDE SEQUENCE</scope>
</reference>
<protein>
    <recommendedName>
        <fullName evidence="1">Sulfatase-modifying factor enzyme-like domain-containing protein</fullName>
    </recommendedName>
</protein>
<accession>A0A3B0QU85</accession>
<dbReference type="PROSITE" id="PS51257">
    <property type="entry name" value="PROKAR_LIPOPROTEIN"/>
    <property type="match status" value="1"/>
</dbReference>
<dbReference type="InterPro" id="IPR051043">
    <property type="entry name" value="Sulfatase_Mod_Factor_Kinase"/>
</dbReference>
<dbReference type="InterPro" id="IPR016187">
    <property type="entry name" value="CTDL_fold"/>
</dbReference>
<feature type="domain" description="Sulfatase-modifying factor enzyme-like" evidence="1">
    <location>
        <begin position="36"/>
        <end position="243"/>
    </location>
</feature>
<gene>
    <name evidence="2" type="ORF">MNBD_DELTA01-1513</name>
</gene>
<evidence type="ECO:0000259" key="1">
    <source>
        <dbReference type="Pfam" id="PF03781"/>
    </source>
</evidence>
<dbReference type="InterPro" id="IPR042095">
    <property type="entry name" value="SUMF_sf"/>
</dbReference>
<proteinExistence type="predicted"/>
<sequence length="245" mass="26488">MLRGSGIFFVVVAAAFLVVGCGSAPEGGKAGAKGAREMAHVPAGEFVFGVGGAGGGGEKITLGDFYIDIYEVTNRQFKEFVKATGRKEPRGWFIYGYKKDEADHPMTLISHKDAEDYCRWAGLRLPTEQEWERAARGSDGRRYPWGGEWDSKKANTSLSGIVGTTPVGSYPDGKSPVGAFDMAGNLWEWTSSDFIDSQGSVTVKTKVVRGGSWGLTHRFASTYFRVGYNPTTVINNIGFRCAKGG</sequence>
<dbReference type="Gene3D" id="3.90.1580.10">
    <property type="entry name" value="paralog of FGE (formylglycine-generating enzyme)"/>
    <property type="match status" value="1"/>
</dbReference>
<dbReference type="AlphaFoldDB" id="A0A3B0QU85"/>
<name>A0A3B0QU85_9ZZZZ</name>
<organism evidence="2">
    <name type="scientific">hydrothermal vent metagenome</name>
    <dbReference type="NCBI Taxonomy" id="652676"/>
    <lineage>
        <taxon>unclassified sequences</taxon>
        <taxon>metagenomes</taxon>
        <taxon>ecological metagenomes</taxon>
    </lineage>
</organism>
<dbReference type="EMBL" id="UOEA01000037">
    <property type="protein sequence ID" value="VAV83277.1"/>
    <property type="molecule type" value="Genomic_DNA"/>
</dbReference>